<gene>
    <name evidence="1" type="ORF">BJG266_LOCUS3872</name>
    <name evidence="2" type="ORF">QVE165_LOCUS9817</name>
</gene>
<reference evidence="1" key="1">
    <citation type="submission" date="2021-02" db="EMBL/GenBank/DDBJ databases">
        <authorList>
            <person name="Nowell W R."/>
        </authorList>
    </citation>
    <scope>NUCLEOTIDE SEQUENCE</scope>
</reference>
<organism evidence="1 4">
    <name type="scientific">Adineta steineri</name>
    <dbReference type="NCBI Taxonomy" id="433720"/>
    <lineage>
        <taxon>Eukaryota</taxon>
        <taxon>Metazoa</taxon>
        <taxon>Spiralia</taxon>
        <taxon>Gnathifera</taxon>
        <taxon>Rotifera</taxon>
        <taxon>Eurotatoria</taxon>
        <taxon>Bdelloidea</taxon>
        <taxon>Adinetida</taxon>
        <taxon>Adinetidae</taxon>
        <taxon>Adineta</taxon>
    </lineage>
</organism>
<dbReference type="EMBL" id="CAJNOI010000009">
    <property type="protein sequence ID" value="CAF0776492.1"/>
    <property type="molecule type" value="Genomic_DNA"/>
</dbReference>
<evidence type="ECO:0000313" key="4">
    <source>
        <dbReference type="Proteomes" id="UP000663877"/>
    </source>
</evidence>
<dbReference type="EMBL" id="CAJNOM010000045">
    <property type="protein sequence ID" value="CAF0907472.1"/>
    <property type="molecule type" value="Genomic_DNA"/>
</dbReference>
<dbReference type="OrthoDB" id="10524938at2759"/>
<keyword evidence="3" id="KW-1185">Reference proteome</keyword>
<name>A0A813R0A9_9BILA</name>
<protein>
    <submittedName>
        <fullName evidence="1">Uncharacterized protein</fullName>
    </submittedName>
</protein>
<accession>A0A813R0A9</accession>
<dbReference type="AlphaFoldDB" id="A0A813R0A9"/>
<comment type="caution">
    <text evidence="1">The sequence shown here is derived from an EMBL/GenBank/DDBJ whole genome shotgun (WGS) entry which is preliminary data.</text>
</comment>
<evidence type="ECO:0000313" key="1">
    <source>
        <dbReference type="EMBL" id="CAF0776492.1"/>
    </source>
</evidence>
<evidence type="ECO:0000313" key="2">
    <source>
        <dbReference type="EMBL" id="CAF0907472.1"/>
    </source>
</evidence>
<evidence type="ECO:0000313" key="3">
    <source>
        <dbReference type="Proteomes" id="UP000663832"/>
    </source>
</evidence>
<sequence length="105" mass="11837">MSLIASGGGLFLNMNSSVPQPTNVTTSSSNDISLPINDTNDPRAILDALIRFILRTFYEVLKSLVIECIYHYERIEQQDLADLLCLDSKLVSSFILELKRDKFII</sequence>
<proteinExistence type="predicted"/>
<dbReference type="Proteomes" id="UP000663877">
    <property type="component" value="Unassembled WGS sequence"/>
</dbReference>
<dbReference type="Proteomes" id="UP000663832">
    <property type="component" value="Unassembled WGS sequence"/>
</dbReference>